<gene>
    <name evidence="8" type="ORF">CLV36_10465</name>
</gene>
<dbReference type="Proteomes" id="UP000238836">
    <property type="component" value="Unassembled WGS sequence"/>
</dbReference>
<keyword evidence="9" id="KW-1185">Reference proteome</keyword>
<evidence type="ECO:0000256" key="3">
    <source>
        <dbReference type="ARBA" id="ARBA00023125"/>
    </source>
</evidence>
<name>A0ABX5EQB0_9BACL</name>
<keyword evidence="5" id="KW-0175">Coiled coil</keyword>
<keyword evidence="4" id="KW-0233">DNA recombination</keyword>
<feature type="domain" description="DUF4158" evidence="7">
    <location>
        <begin position="3"/>
        <end position="165"/>
    </location>
</feature>
<evidence type="ECO:0000313" key="9">
    <source>
        <dbReference type="Proteomes" id="UP000238836"/>
    </source>
</evidence>
<dbReference type="InterPro" id="IPR002513">
    <property type="entry name" value="Tn3_Tnp_DDE_dom"/>
</dbReference>
<reference evidence="8 9" key="1">
    <citation type="submission" date="2018-03" db="EMBL/GenBank/DDBJ databases">
        <title>Genomic Encyclopedia of Archaeal and Bacterial Type Strains, Phase II (KMG-II): from individual species to whole genera.</title>
        <authorList>
            <person name="Goeker M."/>
        </authorList>
    </citation>
    <scope>NUCLEOTIDE SEQUENCE [LARGE SCALE GENOMIC DNA]</scope>
    <source>
        <strain evidence="8 9">RHA1</strain>
    </source>
</reference>
<dbReference type="EMBL" id="PVTZ01000004">
    <property type="protein sequence ID" value="PRZ15342.1"/>
    <property type="molecule type" value="Genomic_DNA"/>
</dbReference>
<feature type="domain" description="Tn3 transposase DDE" evidence="6">
    <location>
        <begin position="582"/>
        <end position="969"/>
    </location>
</feature>
<dbReference type="InterPro" id="IPR047653">
    <property type="entry name" value="Tn3-like_transpos"/>
</dbReference>
<keyword evidence="2" id="KW-0815">Transposition</keyword>
<proteinExistence type="inferred from homology"/>
<accession>A0ABX5EQB0</accession>
<comment type="similarity">
    <text evidence="1">Belongs to the transposase 7 family.</text>
</comment>
<evidence type="ECO:0000259" key="7">
    <source>
        <dbReference type="Pfam" id="PF13700"/>
    </source>
</evidence>
<evidence type="ECO:0000256" key="5">
    <source>
        <dbReference type="SAM" id="Coils"/>
    </source>
</evidence>
<dbReference type="NCBIfam" id="NF033527">
    <property type="entry name" value="transpos_Tn3"/>
    <property type="match status" value="1"/>
</dbReference>
<evidence type="ECO:0000256" key="2">
    <source>
        <dbReference type="ARBA" id="ARBA00022578"/>
    </source>
</evidence>
<keyword evidence="3" id="KW-0238">DNA-binding</keyword>
<sequence>MTLASIERTAYPRLKRSYTEKELERVYKPSNEEVRFVYELARGPKSLLSAMILLKTSQRLGYFPKLEEVPAQIVNYIRDRMKLPVETVPGYDKPRTRYQHQTAIRKFRGIQSYGKEAQRIALETVQKAAQVMDHPADLINVAIAELVRQNYELPAFSTLDRLARHIRKSVNDGFFEMVFQRLGIQEIKRLDELLERGESHYSEYNRLKNLPKKSRLSEIRERLDHLAWLTTFGDAKPYLEGIPPAKVSHFAAQAKALDAREMKDFSQDKRATLLLCLIYRAQTKTRDHLGTLFIKRMASLHKAAKEELERIREQHREKTGSLVLAFTEVLQALQDHPEDAEAGRLVKEVLASRGSIPDLLVDCEAVASCQGNNYLPLILKFFRHNHRPVLFRLINALRLDSTSEDGRLIRALEFVKEHQNSRREWLPDEVDLSFASDAWRRTIRVKQRVGGYQIARRHLEVCVFSYMATELKTGDICIQDSDDFADYREQLLSWEECQPLLSEYLDEMDFPKQGKEFVQQLQEWMNHTCRIVDHKYPDSDAVVINEKGEPELKKIRTKERTVDQKHLEKLVLERMPERSILDILCNVEHWIGWTRHFGPLSGSDPKLEMPTERYILNTFTYGCNLGPAQAARHMRGQVTPKMLSFVNQRHVTAQKLDQAIKDTINEYYRFDLPQLWGSGKTAAADGTKYDIYEENLLAEYHIRYGGYGGIAYHHVSDNYIALFSHFIPCGVWEAVYILDGLLKNKSDIQPDTVHADTQGQSTPVFALAHLLGIKLMPRIRNLKDLMFFRPFESVRYKHIDILFTETINWKLIETHWKDLLQVVLSIKAGKISSATLLRKLGNDSRKNRLYKAFRELGRVVRTVFLLEYISNLEFRQQITATTNKAEAYNGFSKWLFFGGESIIADNDPEEQEKVIKYNDLVANAVILQNVVDLTAVLRELTREGYGIESEAVAALSPYMTSHIKRFGDYVIDMDNAPEPPEPQLILLLGL</sequence>
<comment type="caution">
    <text evidence="8">The sequence shown here is derived from an EMBL/GenBank/DDBJ whole genome shotgun (WGS) entry which is preliminary data.</text>
</comment>
<evidence type="ECO:0000313" key="8">
    <source>
        <dbReference type="EMBL" id="PRZ15342.1"/>
    </source>
</evidence>
<dbReference type="Pfam" id="PF13700">
    <property type="entry name" value="DUF4158"/>
    <property type="match status" value="1"/>
</dbReference>
<evidence type="ECO:0000256" key="1">
    <source>
        <dbReference type="ARBA" id="ARBA00009402"/>
    </source>
</evidence>
<evidence type="ECO:0000259" key="6">
    <source>
        <dbReference type="Pfam" id="PF01526"/>
    </source>
</evidence>
<feature type="coiled-coil region" evidence="5">
    <location>
        <begin position="294"/>
        <end position="321"/>
    </location>
</feature>
<evidence type="ECO:0000256" key="4">
    <source>
        <dbReference type="ARBA" id="ARBA00023172"/>
    </source>
</evidence>
<dbReference type="Pfam" id="PF01526">
    <property type="entry name" value="DDE_Tnp_Tn3"/>
    <property type="match status" value="1"/>
</dbReference>
<dbReference type="InterPro" id="IPR025296">
    <property type="entry name" value="DUF4158"/>
</dbReference>
<organism evidence="8 9">
    <name type="scientific">Laceyella sediminis</name>
    <dbReference type="NCBI Taxonomy" id="573074"/>
    <lineage>
        <taxon>Bacteria</taxon>
        <taxon>Bacillati</taxon>
        <taxon>Bacillota</taxon>
        <taxon>Bacilli</taxon>
        <taxon>Bacillales</taxon>
        <taxon>Thermoactinomycetaceae</taxon>
        <taxon>Laceyella</taxon>
    </lineage>
</organism>
<protein>
    <submittedName>
        <fullName evidence="8">TnpA family transposase</fullName>
    </submittedName>
</protein>